<dbReference type="Proteomes" id="UP000650466">
    <property type="component" value="Unassembled WGS sequence"/>
</dbReference>
<keyword evidence="2" id="KW-1185">Reference proteome</keyword>
<reference evidence="1" key="1">
    <citation type="submission" date="2020-09" db="EMBL/GenBank/DDBJ databases">
        <title>Draft Genome Sequence of Paenibacillus sp. WST5.</title>
        <authorList>
            <person name="Bao Z."/>
        </authorList>
    </citation>
    <scope>NUCLEOTIDE SEQUENCE</scope>
    <source>
        <strain evidence="1">WST5</strain>
    </source>
</reference>
<evidence type="ECO:0000313" key="2">
    <source>
        <dbReference type="Proteomes" id="UP000650466"/>
    </source>
</evidence>
<gene>
    <name evidence="1" type="ORF">ICC18_09240</name>
</gene>
<dbReference type="InterPro" id="IPR025619">
    <property type="entry name" value="YlzJ"/>
</dbReference>
<dbReference type="Pfam" id="PF14035">
    <property type="entry name" value="YlzJ"/>
    <property type="match status" value="1"/>
</dbReference>
<protein>
    <submittedName>
        <fullName evidence="1">YlzJ-like family protein</fullName>
    </submittedName>
</protein>
<organism evidence="1 2">
    <name type="scientific">Paenibacillus sedimenti</name>
    <dbReference type="NCBI Taxonomy" id="2770274"/>
    <lineage>
        <taxon>Bacteria</taxon>
        <taxon>Bacillati</taxon>
        <taxon>Bacillota</taxon>
        <taxon>Bacilli</taxon>
        <taxon>Bacillales</taxon>
        <taxon>Paenibacillaceae</taxon>
        <taxon>Paenibacillus</taxon>
    </lineage>
</organism>
<dbReference type="AlphaFoldDB" id="A0A926KNM8"/>
<proteinExistence type="predicted"/>
<comment type="caution">
    <text evidence="1">The sequence shown here is derived from an EMBL/GenBank/DDBJ whole genome shotgun (WGS) entry which is preliminary data.</text>
</comment>
<name>A0A926KNM8_9BACL</name>
<dbReference type="EMBL" id="JACVVD010000003">
    <property type="protein sequence ID" value="MBD0380296.1"/>
    <property type="molecule type" value="Genomic_DNA"/>
</dbReference>
<sequence>MILYSVIPMEDVFQGMDSFAPNYMEISHQGVMMQVEPISGFQARIVRLLSCNPQDYLKEQYTPGSVIAYSPDLPRSIV</sequence>
<evidence type="ECO:0000313" key="1">
    <source>
        <dbReference type="EMBL" id="MBD0380296.1"/>
    </source>
</evidence>
<accession>A0A926KNM8</accession>
<dbReference type="RefSeq" id="WP_188174108.1">
    <property type="nucleotide sequence ID" value="NZ_JACVVD010000003.1"/>
</dbReference>